<evidence type="ECO:0000259" key="7">
    <source>
        <dbReference type="Pfam" id="PF07992"/>
    </source>
</evidence>
<evidence type="ECO:0000259" key="6">
    <source>
        <dbReference type="Pfam" id="PF02852"/>
    </source>
</evidence>
<feature type="binding site" evidence="4">
    <location>
        <begin position="171"/>
        <end position="178"/>
    </location>
    <ligand>
        <name>NAD(+)</name>
        <dbReference type="ChEBI" id="CHEBI:57540"/>
    </ligand>
</feature>
<dbReference type="PANTHER" id="PTHR43014:SF5">
    <property type="entry name" value="GLUTATHIONE REDUCTASE (NADPH)"/>
    <property type="match status" value="1"/>
</dbReference>
<dbReference type="InterPro" id="IPR023753">
    <property type="entry name" value="FAD/NAD-binding_dom"/>
</dbReference>
<dbReference type="SUPFAM" id="SSF55424">
    <property type="entry name" value="FAD/NAD-linked reductases, dimerisation (C-terminal) domain"/>
    <property type="match status" value="1"/>
</dbReference>
<organism evidence="8">
    <name type="scientific">Mammaliicoccus sciuri</name>
    <name type="common">Staphylococcus sciuri</name>
    <dbReference type="NCBI Taxonomy" id="1296"/>
    <lineage>
        <taxon>Bacteria</taxon>
        <taxon>Bacillati</taxon>
        <taxon>Bacillota</taxon>
        <taxon>Bacilli</taxon>
        <taxon>Bacillales</taxon>
        <taxon>Staphylococcaceae</taxon>
        <taxon>Mammaliicoccus</taxon>
    </lineage>
</organism>
<dbReference type="PRINTS" id="PR00411">
    <property type="entry name" value="PNDRDTASEI"/>
</dbReference>
<dbReference type="InterPro" id="IPR036188">
    <property type="entry name" value="FAD/NAD-bd_sf"/>
</dbReference>
<comment type="cofactor">
    <cofactor evidence="4">
        <name>FAD</name>
        <dbReference type="ChEBI" id="CHEBI:57692"/>
    </cofactor>
    <text evidence="4">Binds 1 FAD per subunit.</text>
</comment>
<dbReference type="Pfam" id="PF07992">
    <property type="entry name" value="Pyr_redox_2"/>
    <property type="match status" value="1"/>
</dbReference>
<dbReference type="Pfam" id="PF02852">
    <property type="entry name" value="Pyr_redox_dim"/>
    <property type="match status" value="1"/>
</dbReference>
<feature type="binding site" evidence="4">
    <location>
        <position position="49"/>
    </location>
    <ligand>
        <name>FAD</name>
        <dbReference type="ChEBI" id="CHEBI:57692"/>
    </ligand>
</feature>
<dbReference type="AlphaFoldDB" id="O54274"/>
<evidence type="ECO:0000256" key="1">
    <source>
        <dbReference type="ARBA" id="ARBA00007532"/>
    </source>
</evidence>
<protein>
    <submittedName>
        <fullName evidence="8">ORF503 protein</fullName>
    </submittedName>
</protein>
<proteinExistence type="inferred from homology"/>
<dbReference type="InterPro" id="IPR001100">
    <property type="entry name" value="Pyr_nuc-diS_OxRdtase"/>
</dbReference>
<evidence type="ECO:0000313" key="8">
    <source>
        <dbReference type="EMBL" id="CAA73535.1"/>
    </source>
</evidence>
<feature type="disulfide bond" description="Redox-active" evidence="5">
    <location>
        <begin position="41"/>
        <end position="46"/>
    </location>
</feature>
<evidence type="ECO:0000256" key="5">
    <source>
        <dbReference type="PIRSR" id="PIRSR000350-4"/>
    </source>
</evidence>
<dbReference type="PIRSF" id="PIRSF000350">
    <property type="entry name" value="Mercury_reductase_MerA"/>
    <property type="match status" value="1"/>
</dbReference>
<feature type="domain" description="Pyridine nucleotide-disulphide oxidoreductase dimerisation" evidence="6">
    <location>
        <begin position="335"/>
        <end position="433"/>
    </location>
</feature>
<feature type="domain" description="FAD/NAD(P)-binding" evidence="7">
    <location>
        <begin position="4"/>
        <end position="312"/>
    </location>
</feature>
<dbReference type="InterPro" id="IPR016156">
    <property type="entry name" value="FAD/NAD-linked_Rdtase_dimer_sf"/>
</dbReference>
<feature type="binding site" evidence="4">
    <location>
        <position position="298"/>
    </location>
    <ligand>
        <name>FAD</name>
        <dbReference type="ChEBI" id="CHEBI:57692"/>
    </ligand>
</feature>
<keyword evidence="4" id="KW-0520">NAD</keyword>
<dbReference type="EMBL" id="Y13094">
    <property type="protein sequence ID" value="CAA73535.1"/>
    <property type="molecule type" value="Genomic_DNA"/>
</dbReference>
<keyword evidence="4" id="KW-0547">Nucleotide-binding</keyword>
<keyword evidence="3 4" id="KW-0274">FAD</keyword>
<dbReference type="SUPFAM" id="SSF51905">
    <property type="entry name" value="FAD/NAD(P)-binding domain"/>
    <property type="match status" value="1"/>
</dbReference>
<keyword evidence="2" id="KW-0285">Flavoprotein</keyword>
<sequence>MKKFDVVFIGSGHAAWHAALTLKHAGKSVAIIEKDTIAGTCTNYGCNAKILLEGPYEVLEEASHYPQIIESDQLHVNWENLMQYKKAVINPLSNTLKSMFEQQGIEVIMGAGKLVDAHTVDVEGTPIQAENIVIATGQHSNKLDIEGRALTHDSRDFLSLDKMPNSITFIGAGIISIEFSSIAIKSGAEVHVIHHTDKPLDGFNEKHIAKLIHKLESEGVNSISMKMFNQYNKLGNSYHVTTETGLSVDTDYVLDATGRKPNVQNIGLDELGIEYSEKGIQVDDYLRTNIHNIYASGDVLDKTIPKLTPTATFESNYIATHILGINPNPIQYPVIPSVLYSLPRLSQIGVTVKDAEQSEAYTIKDIPFGKQMVFEYKNETEAEMTIIINADKQLVGAEIYADDAANLINLLTFIVNQKLTAKDLNQLIFAFPRIIKRRARFIKSSNDFRYINTEVRLPSLTRKTYLCFCFGKSSARNYLVSLLRQMHHFICAICKYAINAPVC</sequence>
<dbReference type="GO" id="GO:0016491">
    <property type="term" value="F:oxidoreductase activity"/>
    <property type="evidence" value="ECO:0007669"/>
    <property type="project" value="InterPro"/>
</dbReference>
<evidence type="ECO:0000256" key="2">
    <source>
        <dbReference type="ARBA" id="ARBA00022630"/>
    </source>
</evidence>
<dbReference type="GO" id="GO:0000166">
    <property type="term" value="F:nucleotide binding"/>
    <property type="evidence" value="ECO:0007669"/>
    <property type="project" value="UniProtKB-KW"/>
</dbReference>
<gene>
    <name evidence="8" type="primary">ORF503</name>
</gene>
<evidence type="ECO:0000256" key="3">
    <source>
        <dbReference type="ARBA" id="ARBA00022827"/>
    </source>
</evidence>
<feature type="binding site" evidence="4">
    <location>
        <position position="112"/>
    </location>
    <ligand>
        <name>FAD</name>
        <dbReference type="ChEBI" id="CHEBI:57692"/>
    </ligand>
</feature>
<dbReference type="PANTHER" id="PTHR43014">
    <property type="entry name" value="MERCURIC REDUCTASE"/>
    <property type="match status" value="1"/>
</dbReference>
<dbReference type="PRINTS" id="PR00368">
    <property type="entry name" value="FADPNR"/>
</dbReference>
<comment type="similarity">
    <text evidence="1">Belongs to the class-I pyridine nucleotide-disulfide oxidoreductase family.</text>
</comment>
<dbReference type="InterPro" id="IPR004099">
    <property type="entry name" value="Pyr_nucl-diS_OxRdtase_dimer"/>
</dbReference>
<feature type="binding site" evidence="4">
    <location>
        <position position="258"/>
    </location>
    <ligand>
        <name>NAD(+)</name>
        <dbReference type="ChEBI" id="CHEBI:57540"/>
    </ligand>
</feature>
<evidence type="ECO:0000256" key="4">
    <source>
        <dbReference type="PIRSR" id="PIRSR000350-3"/>
    </source>
</evidence>
<dbReference type="Gene3D" id="3.50.50.60">
    <property type="entry name" value="FAD/NAD(P)-binding domain"/>
    <property type="match status" value="2"/>
</dbReference>
<dbReference type="Gene3D" id="3.30.390.30">
    <property type="match status" value="1"/>
</dbReference>
<name>O54274_MAMSC</name>
<accession>O54274</accession>
<reference evidence="8" key="1">
    <citation type="journal article" date="1998" name="J. Bacteriol.">
        <title>Genetic organization of the mecA region in methicillin-susceptible and methicillin-resistant strains of Staphylococcus sciuri.</title>
        <authorList>
            <person name="Wu S."/>
            <person name="de Lencastre H."/>
            <person name="Tomasz A."/>
        </authorList>
    </citation>
    <scope>NUCLEOTIDE SEQUENCE</scope>
    <source>
        <strain evidence="8">K11</strain>
    </source>
</reference>